<keyword evidence="5" id="KW-0496">Mitochondrion</keyword>
<name>A0AAD5YTZ7_9AGAR</name>
<keyword evidence="3" id="KW-0999">Mitochondrion inner membrane</keyword>
<evidence type="ECO:0000256" key="2">
    <source>
        <dbReference type="ARBA" id="ARBA00022692"/>
    </source>
</evidence>
<evidence type="ECO:0000313" key="7">
    <source>
        <dbReference type="EMBL" id="KAJ3573665.1"/>
    </source>
</evidence>
<reference evidence="7" key="1">
    <citation type="submission" date="2022-07" db="EMBL/GenBank/DDBJ databases">
        <title>Genome Sequence of Leucocoprinus birnbaumii.</title>
        <authorList>
            <person name="Buettner E."/>
        </authorList>
    </citation>
    <scope>NUCLEOTIDE SEQUENCE</scope>
    <source>
        <strain evidence="7">VT141</strain>
    </source>
</reference>
<dbReference type="Pfam" id="PF02466">
    <property type="entry name" value="Tim17"/>
    <property type="match status" value="1"/>
</dbReference>
<evidence type="ECO:0000256" key="5">
    <source>
        <dbReference type="ARBA" id="ARBA00023128"/>
    </source>
</evidence>
<proteinExistence type="predicted"/>
<accession>A0AAD5YTZ7</accession>
<comment type="subcellular location">
    <subcellularLocation>
        <location evidence="1">Mitochondrion inner membrane</location>
        <topology evidence="1">Multi-pass membrane protein</topology>
    </subcellularLocation>
</comment>
<dbReference type="AlphaFoldDB" id="A0AAD5YTZ7"/>
<gene>
    <name evidence="7" type="ORF">NP233_g2284</name>
</gene>
<dbReference type="Proteomes" id="UP001213000">
    <property type="component" value="Unassembled WGS sequence"/>
</dbReference>
<protein>
    <recommendedName>
        <fullName evidence="9">NADH dehydrogenase [ubiquinone] 1 alpha subcomplex subunit 11</fullName>
    </recommendedName>
</protein>
<dbReference type="EMBL" id="JANIEX010000095">
    <property type="protein sequence ID" value="KAJ3573665.1"/>
    <property type="molecule type" value="Genomic_DNA"/>
</dbReference>
<evidence type="ECO:0008006" key="9">
    <source>
        <dbReference type="Google" id="ProtNLM"/>
    </source>
</evidence>
<evidence type="ECO:0000256" key="3">
    <source>
        <dbReference type="ARBA" id="ARBA00022792"/>
    </source>
</evidence>
<evidence type="ECO:0000313" key="8">
    <source>
        <dbReference type="Proteomes" id="UP001213000"/>
    </source>
</evidence>
<dbReference type="PANTHER" id="PTHR21382:SF1">
    <property type="entry name" value="NADH DEHYDROGENASE [UBIQUINONE] 1 ALPHA SUBCOMPLEX SUBUNIT 11"/>
    <property type="match status" value="1"/>
</dbReference>
<dbReference type="PANTHER" id="PTHR21382">
    <property type="entry name" value="NADH-UBIQUINONE OXIDOREDUCTASE SUBUNIT"/>
    <property type="match status" value="1"/>
</dbReference>
<dbReference type="GO" id="GO:0005743">
    <property type="term" value="C:mitochondrial inner membrane"/>
    <property type="evidence" value="ECO:0007669"/>
    <property type="project" value="UniProtKB-SubCell"/>
</dbReference>
<comment type="caution">
    <text evidence="7">The sequence shown here is derived from an EMBL/GenBank/DDBJ whole genome shotgun (WGS) entry which is preliminary data.</text>
</comment>
<dbReference type="GO" id="GO:0006120">
    <property type="term" value="P:mitochondrial electron transport, NADH to ubiquinone"/>
    <property type="evidence" value="ECO:0007669"/>
    <property type="project" value="InterPro"/>
</dbReference>
<keyword evidence="6" id="KW-0472">Membrane</keyword>
<keyword evidence="8" id="KW-1185">Reference proteome</keyword>
<dbReference type="GO" id="GO:0045271">
    <property type="term" value="C:respiratory chain complex I"/>
    <property type="evidence" value="ECO:0007669"/>
    <property type="project" value="InterPro"/>
</dbReference>
<keyword evidence="4" id="KW-1133">Transmembrane helix</keyword>
<evidence type="ECO:0000256" key="4">
    <source>
        <dbReference type="ARBA" id="ARBA00022989"/>
    </source>
</evidence>
<keyword evidence="2" id="KW-0812">Transmembrane</keyword>
<evidence type="ECO:0000256" key="1">
    <source>
        <dbReference type="ARBA" id="ARBA00004448"/>
    </source>
</evidence>
<organism evidence="7 8">
    <name type="scientific">Leucocoprinus birnbaumii</name>
    <dbReference type="NCBI Taxonomy" id="56174"/>
    <lineage>
        <taxon>Eukaryota</taxon>
        <taxon>Fungi</taxon>
        <taxon>Dikarya</taxon>
        <taxon>Basidiomycota</taxon>
        <taxon>Agaricomycotina</taxon>
        <taxon>Agaricomycetes</taxon>
        <taxon>Agaricomycetidae</taxon>
        <taxon>Agaricales</taxon>
        <taxon>Agaricineae</taxon>
        <taxon>Agaricaceae</taxon>
        <taxon>Leucocoprinus</taxon>
    </lineage>
</organism>
<evidence type="ECO:0000256" key="6">
    <source>
        <dbReference type="ARBA" id="ARBA00023136"/>
    </source>
</evidence>
<dbReference type="InterPro" id="IPR039205">
    <property type="entry name" value="NDUFA11"/>
</dbReference>
<sequence>MADSADVDTPINKYQNKEVLPYASRVGLQAAAVGTFVSTIQNALSSHSRGAMGFLTRTGSTIGFFGAMGFTFAFTESYVANLRQKNDPINSVTGGCAAGFLAGVRKRSLPAALGGCVFLGATMGAYEYAGTIYGQPGLSWEEKRQRFFKPGTPIPEIPSASTSE</sequence>